<proteinExistence type="inferred from homology"/>
<reference evidence="2" key="3">
    <citation type="submission" date="2021-05" db="UniProtKB">
        <authorList>
            <consortium name="EnsemblPlants"/>
        </authorList>
    </citation>
    <scope>IDENTIFICATION</scope>
    <source>
        <strain evidence="2">cv. B73</strain>
    </source>
</reference>
<evidence type="ECO:0000256" key="1">
    <source>
        <dbReference type="RuleBase" id="RU365066"/>
    </source>
</evidence>
<keyword evidence="1" id="KW-1133">Transmembrane helix</keyword>
<sequence>MMERENERAKLGLQPVNYHGKWPLKRASVFQEPLSAALSALTLVVQFNGWLSFFLLLYYKLPLRLETHKTYYEYTGLWHIYGLLAMNSWFWSAIYHSCDTIWTEKLYFSSDAAFLGYSLILTILRTSSLRDEASRVMVVAPILAFVTTHIMYLNFYELDKGRRKDLNILKQAFISYQLLASASTMHISLSAEFDYSVGPTIGLWGNENKSFEAIRTNWFCMALHITVPSSVHSCSHVHG</sequence>
<organism evidence="2 3">
    <name type="scientific">Zea mays</name>
    <name type="common">Maize</name>
    <dbReference type="NCBI Taxonomy" id="4577"/>
    <lineage>
        <taxon>Eukaryota</taxon>
        <taxon>Viridiplantae</taxon>
        <taxon>Streptophyta</taxon>
        <taxon>Embryophyta</taxon>
        <taxon>Tracheophyta</taxon>
        <taxon>Spermatophyta</taxon>
        <taxon>Magnoliopsida</taxon>
        <taxon>Liliopsida</taxon>
        <taxon>Poales</taxon>
        <taxon>Poaceae</taxon>
        <taxon>PACMAD clade</taxon>
        <taxon>Panicoideae</taxon>
        <taxon>Andropogonodae</taxon>
        <taxon>Andropogoneae</taxon>
        <taxon>Tripsacinae</taxon>
        <taxon>Zea</taxon>
    </lineage>
</organism>
<keyword evidence="1" id="KW-0333">Golgi apparatus</keyword>
<accession>A0A804NV36</accession>
<dbReference type="GO" id="GO:0006506">
    <property type="term" value="P:GPI anchor biosynthetic process"/>
    <property type="evidence" value="ECO:0000318"/>
    <property type="project" value="GO_Central"/>
</dbReference>
<dbReference type="EnsemblPlants" id="Zm00001eb188500_T001">
    <property type="protein sequence ID" value="Zm00001eb188500_P001"/>
    <property type="gene ID" value="Zm00001eb188500"/>
</dbReference>
<dbReference type="PANTHER" id="PTHR13148:SF1">
    <property type="entry name" value="POST-GPI ATTACHMENT TO PROTEINS FACTOR 3"/>
    <property type="match status" value="1"/>
</dbReference>
<evidence type="ECO:0000313" key="2">
    <source>
        <dbReference type="EnsemblPlants" id="Zm00001eb188500_P001"/>
    </source>
</evidence>
<dbReference type="Proteomes" id="UP000007305">
    <property type="component" value="Chromosome 4"/>
</dbReference>
<feature type="transmembrane region" description="Helical" evidence="1">
    <location>
        <begin position="136"/>
        <end position="155"/>
    </location>
</feature>
<dbReference type="Gramene" id="Zm00001eb188500_T001">
    <property type="protein sequence ID" value="Zm00001eb188500_P001"/>
    <property type="gene ID" value="Zm00001eb188500"/>
</dbReference>
<dbReference type="Pfam" id="PF04080">
    <property type="entry name" value="Per1"/>
    <property type="match status" value="1"/>
</dbReference>
<reference evidence="3" key="1">
    <citation type="journal article" date="2009" name="Science">
        <title>The B73 maize genome: complexity, diversity, and dynamics.</title>
        <authorList>
            <person name="Schnable P.S."/>
            <person name="Ware D."/>
            <person name="Fulton R.S."/>
            <person name="Stein J.C."/>
            <person name="Wei F."/>
            <person name="Pasternak S."/>
            <person name="Liang C."/>
            <person name="Zhang J."/>
            <person name="Fulton L."/>
            <person name="Graves T.A."/>
            <person name="Minx P."/>
            <person name="Reily A.D."/>
            <person name="Courtney L."/>
            <person name="Kruchowski S.S."/>
            <person name="Tomlinson C."/>
            <person name="Strong C."/>
            <person name="Delehaunty K."/>
            <person name="Fronick C."/>
            <person name="Courtney B."/>
            <person name="Rock S.M."/>
            <person name="Belter E."/>
            <person name="Du F."/>
            <person name="Kim K."/>
            <person name="Abbott R.M."/>
            <person name="Cotton M."/>
            <person name="Levy A."/>
            <person name="Marchetto P."/>
            <person name="Ochoa K."/>
            <person name="Jackson S.M."/>
            <person name="Gillam B."/>
            <person name="Chen W."/>
            <person name="Yan L."/>
            <person name="Higginbotham J."/>
            <person name="Cardenas M."/>
            <person name="Waligorski J."/>
            <person name="Applebaum E."/>
            <person name="Phelps L."/>
            <person name="Falcone J."/>
            <person name="Kanchi K."/>
            <person name="Thane T."/>
            <person name="Scimone A."/>
            <person name="Thane N."/>
            <person name="Henke J."/>
            <person name="Wang T."/>
            <person name="Ruppert J."/>
            <person name="Shah N."/>
            <person name="Rotter K."/>
            <person name="Hodges J."/>
            <person name="Ingenthron E."/>
            <person name="Cordes M."/>
            <person name="Kohlberg S."/>
            <person name="Sgro J."/>
            <person name="Delgado B."/>
            <person name="Mead K."/>
            <person name="Chinwalla A."/>
            <person name="Leonard S."/>
            <person name="Crouse K."/>
            <person name="Collura K."/>
            <person name="Kudrna D."/>
            <person name="Currie J."/>
            <person name="He R."/>
            <person name="Angelova A."/>
            <person name="Rajasekar S."/>
            <person name="Mueller T."/>
            <person name="Lomeli R."/>
            <person name="Scara G."/>
            <person name="Ko A."/>
            <person name="Delaney K."/>
            <person name="Wissotski M."/>
            <person name="Lopez G."/>
            <person name="Campos D."/>
            <person name="Braidotti M."/>
            <person name="Ashley E."/>
            <person name="Golser W."/>
            <person name="Kim H."/>
            <person name="Lee S."/>
            <person name="Lin J."/>
            <person name="Dujmic Z."/>
            <person name="Kim W."/>
            <person name="Talag J."/>
            <person name="Zuccolo A."/>
            <person name="Fan C."/>
            <person name="Sebastian A."/>
            <person name="Kramer M."/>
            <person name="Spiegel L."/>
            <person name="Nascimento L."/>
            <person name="Zutavern T."/>
            <person name="Miller B."/>
            <person name="Ambroise C."/>
            <person name="Muller S."/>
            <person name="Spooner W."/>
            <person name="Narechania A."/>
            <person name="Ren L."/>
            <person name="Wei S."/>
            <person name="Kumari S."/>
            <person name="Faga B."/>
            <person name="Levy M.J."/>
            <person name="McMahan L."/>
            <person name="Van Buren P."/>
            <person name="Vaughn M.W."/>
            <person name="Ying K."/>
            <person name="Yeh C.-T."/>
            <person name="Emrich S.J."/>
            <person name="Jia Y."/>
            <person name="Kalyanaraman A."/>
            <person name="Hsia A.-P."/>
            <person name="Barbazuk W.B."/>
            <person name="Baucom R.S."/>
            <person name="Brutnell T.P."/>
            <person name="Carpita N.C."/>
            <person name="Chaparro C."/>
            <person name="Chia J.-M."/>
            <person name="Deragon J.-M."/>
            <person name="Estill J.C."/>
            <person name="Fu Y."/>
            <person name="Jeddeloh J.A."/>
            <person name="Han Y."/>
            <person name="Lee H."/>
            <person name="Li P."/>
            <person name="Lisch D.R."/>
            <person name="Liu S."/>
            <person name="Liu Z."/>
            <person name="Nagel D.H."/>
            <person name="McCann M.C."/>
            <person name="SanMiguel P."/>
            <person name="Myers A.M."/>
            <person name="Nettleton D."/>
            <person name="Nguyen J."/>
            <person name="Penning B.W."/>
            <person name="Ponnala L."/>
            <person name="Schneider K.L."/>
            <person name="Schwartz D.C."/>
            <person name="Sharma A."/>
            <person name="Soderlund C."/>
            <person name="Springer N.M."/>
            <person name="Sun Q."/>
            <person name="Wang H."/>
            <person name="Waterman M."/>
            <person name="Westerman R."/>
            <person name="Wolfgruber T.K."/>
            <person name="Yang L."/>
            <person name="Yu Y."/>
            <person name="Zhang L."/>
            <person name="Zhou S."/>
            <person name="Zhu Q."/>
            <person name="Bennetzen J.L."/>
            <person name="Dawe R.K."/>
            <person name="Jiang J."/>
            <person name="Jiang N."/>
            <person name="Presting G.G."/>
            <person name="Wessler S.R."/>
            <person name="Aluru S."/>
            <person name="Martienssen R.A."/>
            <person name="Clifton S.W."/>
            <person name="McCombie W.R."/>
            <person name="Wing R.A."/>
            <person name="Wilson R.K."/>
        </authorList>
    </citation>
    <scope>NUCLEOTIDE SEQUENCE [LARGE SCALE GENOMIC DNA]</scope>
    <source>
        <strain evidence="3">cv. B73</strain>
    </source>
</reference>
<dbReference type="GO" id="GO:0005789">
    <property type="term" value="C:endoplasmic reticulum membrane"/>
    <property type="evidence" value="ECO:0000318"/>
    <property type="project" value="GO_Central"/>
</dbReference>
<feature type="transmembrane region" description="Helical" evidence="1">
    <location>
        <begin position="34"/>
        <end position="58"/>
    </location>
</feature>
<comment type="caution">
    <text evidence="1">Lacks conserved residue(s) required for the propagation of feature annotation.</text>
</comment>
<dbReference type="GO" id="GO:0000139">
    <property type="term" value="C:Golgi membrane"/>
    <property type="evidence" value="ECO:0007669"/>
    <property type="project" value="UniProtKB-SubCell"/>
</dbReference>
<comment type="function">
    <text evidence="1">Involved in the lipid remodeling steps of GPI-anchor maturation.</text>
</comment>
<dbReference type="InterPro" id="IPR007217">
    <property type="entry name" value="Per1-like"/>
</dbReference>
<reference evidence="2" key="2">
    <citation type="submission" date="2019-07" db="EMBL/GenBank/DDBJ databases">
        <authorList>
            <person name="Seetharam A."/>
            <person name="Woodhouse M."/>
            <person name="Cannon E."/>
        </authorList>
    </citation>
    <scope>NUCLEOTIDE SEQUENCE [LARGE SCALE GENOMIC DNA]</scope>
    <source>
        <strain evidence="2">cv. B73</strain>
    </source>
</reference>
<dbReference type="PANTHER" id="PTHR13148">
    <property type="entry name" value="PER1-RELATED"/>
    <property type="match status" value="1"/>
</dbReference>
<name>A0A804NV36_MAIZE</name>
<dbReference type="GO" id="GO:0016788">
    <property type="term" value="F:hydrolase activity, acting on ester bonds"/>
    <property type="evidence" value="ECO:0000318"/>
    <property type="project" value="GO_Central"/>
</dbReference>
<comment type="similarity">
    <text evidence="1">Belongs to the PGAP3 family.</text>
</comment>
<protein>
    <recommendedName>
        <fullName evidence="1">Post-GPI attachment to proteins factor 3</fullName>
    </recommendedName>
</protein>
<evidence type="ECO:0000313" key="3">
    <source>
        <dbReference type="Proteomes" id="UP000007305"/>
    </source>
</evidence>
<dbReference type="InParanoid" id="A0A804NV36"/>
<dbReference type="AlphaFoldDB" id="A0A804NV36"/>
<feature type="transmembrane region" description="Helical" evidence="1">
    <location>
        <begin position="106"/>
        <end position="124"/>
    </location>
</feature>
<keyword evidence="1" id="KW-0337">GPI-anchor biosynthesis</keyword>
<feature type="transmembrane region" description="Helical" evidence="1">
    <location>
        <begin position="78"/>
        <end position="94"/>
    </location>
</feature>
<keyword evidence="1" id="KW-0812">Transmembrane</keyword>
<comment type="subcellular location">
    <subcellularLocation>
        <location evidence="1">Golgi apparatus membrane</location>
        <topology evidence="1">Multi-pass membrane protein</topology>
    </subcellularLocation>
</comment>
<keyword evidence="1" id="KW-0472">Membrane</keyword>
<keyword evidence="3" id="KW-1185">Reference proteome</keyword>